<evidence type="ECO:0000256" key="8">
    <source>
        <dbReference type="ARBA" id="ARBA00023136"/>
    </source>
</evidence>
<evidence type="ECO:0000256" key="3">
    <source>
        <dbReference type="ARBA" id="ARBA00005227"/>
    </source>
</evidence>
<evidence type="ECO:0000313" key="11">
    <source>
        <dbReference type="EMBL" id="KAF2006551.1"/>
    </source>
</evidence>
<feature type="transmembrane region" description="Helical" evidence="9">
    <location>
        <begin position="622"/>
        <end position="644"/>
    </location>
</feature>
<keyword evidence="7" id="KW-0333">Golgi apparatus</keyword>
<evidence type="ECO:0000256" key="1">
    <source>
        <dbReference type="ARBA" id="ARBA00004141"/>
    </source>
</evidence>
<dbReference type="OrthoDB" id="1666796at2759"/>
<feature type="transmembrane region" description="Helical" evidence="9">
    <location>
        <begin position="287"/>
        <end position="310"/>
    </location>
</feature>
<evidence type="ECO:0000256" key="9">
    <source>
        <dbReference type="RuleBase" id="RU363079"/>
    </source>
</evidence>
<keyword evidence="4 9" id="KW-0812">Transmembrane</keyword>
<feature type="region of interest" description="Disordered" evidence="10">
    <location>
        <begin position="330"/>
        <end position="350"/>
    </location>
</feature>
<feature type="transmembrane region" description="Helical" evidence="9">
    <location>
        <begin position="462"/>
        <end position="486"/>
    </location>
</feature>
<keyword evidence="6 9" id="KW-1133">Transmembrane helix</keyword>
<evidence type="ECO:0000256" key="4">
    <source>
        <dbReference type="ARBA" id="ARBA00022692"/>
    </source>
</evidence>
<evidence type="ECO:0000256" key="10">
    <source>
        <dbReference type="SAM" id="MobiDB-lite"/>
    </source>
</evidence>
<organism evidence="11 12">
    <name type="scientific">Amniculicola lignicola CBS 123094</name>
    <dbReference type="NCBI Taxonomy" id="1392246"/>
    <lineage>
        <taxon>Eukaryota</taxon>
        <taxon>Fungi</taxon>
        <taxon>Dikarya</taxon>
        <taxon>Ascomycota</taxon>
        <taxon>Pezizomycotina</taxon>
        <taxon>Dothideomycetes</taxon>
        <taxon>Pleosporomycetidae</taxon>
        <taxon>Pleosporales</taxon>
        <taxon>Amniculicolaceae</taxon>
        <taxon>Amniculicola</taxon>
    </lineage>
</organism>
<dbReference type="Proteomes" id="UP000799779">
    <property type="component" value="Unassembled WGS sequence"/>
</dbReference>
<accession>A0A6A5X191</accession>
<gene>
    <name evidence="11" type="ORF">P154DRAFT_550806</name>
</gene>
<comment type="similarity">
    <text evidence="3 9">Belongs to the nonaspanin (TM9SF) (TC 9.A.2) family.</text>
</comment>
<evidence type="ECO:0000313" key="12">
    <source>
        <dbReference type="Proteomes" id="UP000799779"/>
    </source>
</evidence>
<name>A0A6A5X191_9PLEO</name>
<proteinExistence type="inferred from homology"/>
<keyword evidence="5" id="KW-0732">Signal</keyword>
<dbReference type="PANTHER" id="PTHR10766:SF55">
    <property type="entry name" value="TRANSMEMBRANE 9 SUPERFAMILY MEMBER 4"/>
    <property type="match status" value="1"/>
</dbReference>
<keyword evidence="8 9" id="KW-0472">Membrane</keyword>
<dbReference type="EMBL" id="ML977559">
    <property type="protein sequence ID" value="KAF2006551.1"/>
    <property type="molecule type" value="Genomic_DNA"/>
</dbReference>
<evidence type="ECO:0000256" key="6">
    <source>
        <dbReference type="ARBA" id="ARBA00022989"/>
    </source>
</evidence>
<evidence type="ECO:0000256" key="5">
    <source>
        <dbReference type="ARBA" id="ARBA00022729"/>
    </source>
</evidence>
<evidence type="ECO:0000256" key="7">
    <source>
        <dbReference type="ARBA" id="ARBA00023034"/>
    </source>
</evidence>
<dbReference type="Pfam" id="PF02990">
    <property type="entry name" value="EMP70"/>
    <property type="match status" value="1"/>
</dbReference>
<comment type="subcellular location">
    <subcellularLocation>
        <location evidence="2">Golgi apparatus</location>
    </subcellularLocation>
    <subcellularLocation>
        <location evidence="1">Membrane</location>
        <topology evidence="1">Multi-pass membrane protein</topology>
    </subcellularLocation>
</comment>
<dbReference type="GO" id="GO:0005794">
    <property type="term" value="C:Golgi apparatus"/>
    <property type="evidence" value="ECO:0007669"/>
    <property type="project" value="UniProtKB-SubCell"/>
</dbReference>
<evidence type="ECO:0000256" key="2">
    <source>
        <dbReference type="ARBA" id="ARBA00004555"/>
    </source>
</evidence>
<dbReference type="GO" id="GO:0072657">
    <property type="term" value="P:protein localization to membrane"/>
    <property type="evidence" value="ECO:0007669"/>
    <property type="project" value="TreeGrafter"/>
</dbReference>
<feature type="transmembrane region" description="Helical" evidence="9">
    <location>
        <begin position="551"/>
        <end position="571"/>
    </location>
</feature>
<feature type="transmembrane region" description="Helical" evidence="9">
    <location>
        <begin position="392"/>
        <end position="419"/>
    </location>
</feature>
<feature type="transmembrane region" description="Helical" evidence="9">
    <location>
        <begin position="583"/>
        <end position="602"/>
    </location>
</feature>
<dbReference type="AlphaFoldDB" id="A0A6A5X191"/>
<keyword evidence="12" id="KW-1185">Reference proteome</keyword>
<reference evidence="11" key="1">
    <citation type="journal article" date="2020" name="Stud. Mycol.">
        <title>101 Dothideomycetes genomes: a test case for predicting lifestyles and emergence of pathogens.</title>
        <authorList>
            <person name="Haridas S."/>
            <person name="Albert R."/>
            <person name="Binder M."/>
            <person name="Bloem J."/>
            <person name="Labutti K."/>
            <person name="Salamov A."/>
            <person name="Andreopoulos B."/>
            <person name="Baker S."/>
            <person name="Barry K."/>
            <person name="Bills G."/>
            <person name="Bluhm B."/>
            <person name="Cannon C."/>
            <person name="Castanera R."/>
            <person name="Culley D."/>
            <person name="Daum C."/>
            <person name="Ezra D."/>
            <person name="Gonzalez J."/>
            <person name="Henrissat B."/>
            <person name="Kuo A."/>
            <person name="Liang C."/>
            <person name="Lipzen A."/>
            <person name="Lutzoni F."/>
            <person name="Magnuson J."/>
            <person name="Mondo S."/>
            <person name="Nolan M."/>
            <person name="Ohm R."/>
            <person name="Pangilinan J."/>
            <person name="Park H.-J."/>
            <person name="Ramirez L."/>
            <person name="Alfaro M."/>
            <person name="Sun H."/>
            <person name="Tritt A."/>
            <person name="Yoshinaga Y."/>
            <person name="Zwiers L.-H."/>
            <person name="Turgeon B."/>
            <person name="Goodwin S."/>
            <person name="Spatafora J."/>
            <person name="Crous P."/>
            <person name="Grigoriev I."/>
        </authorList>
    </citation>
    <scope>NUCLEOTIDE SEQUENCE</scope>
    <source>
        <strain evidence="11">CBS 123094</strain>
    </source>
</reference>
<feature type="transmembrane region" description="Helical" evidence="9">
    <location>
        <begin position="492"/>
        <end position="508"/>
    </location>
</feature>
<sequence>MHADVRRGVAWCSLLVLTQAFYIPGFSIKSYHDGETIPLFVNKVYSDTSELHFAYASLPFVCPPTGRIRAGGFIAGSSVSLNLGEILRGDRITVSDYELVMGNDEEVRYLCSKTIDRAGIRRTRELIKGGFFAEWIVDNLPGATSFQTTDKTRKYYAPGFKIGEERLEGEGRQPTYWLNNHVTVVMRYHVAPGRDGEKGKKVIVGFEIFPRSIEAGNRKKDGLPVDISNVKMGLELVPQWNSTGGVDETAEATLTIPYTYSVYFREEPNLEWQNRWDMYLQDDSANVHWLAIVNSLVIMALLTAVVAVVLTRTIWGDIRGYIEGGSDIKLRSHRPRTPRSPKRSSEKSGGLLDQLSDIEGFADLDSDSDPDDITGWKPIHGDVFRPPSHVELLAPLLGSGTQLLFMTVGLLVLSTFGILNPSFRGGYISVGIGLFIFAGLFSGYFSSRIYRTFHGHNWQKNVLVTASLVPGLLFATVFFLNLFVWMQASSNALPLGTLIALLSLWLFIQLPLVYIGGWYGYVVVGAYPSPIKPNVIPRQIPPQPWYTSGGIAGLVVTGVVPFLIIFVELLFVFRALWQDKSGFYYLFGFSTLSFFILFVVVVEVTVLSTYLHLVNENYDWQWHAFLTGASSAIWIFGALIWFFCMRLRIEGKVEGLLFFCYGGLMVGVYGLLMGTVGWVGAKGFVGRIYGAVKVD</sequence>
<protein>
    <recommendedName>
        <fullName evidence="9">Transmembrane 9 superfamily member</fullName>
    </recommendedName>
</protein>
<dbReference type="PANTHER" id="PTHR10766">
    <property type="entry name" value="TRANSMEMBRANE 9 SUPERFAMILY PROTEIN"/>
    <property type="match status" value="1"/>
</dbReference>
<dbReference type="GO" id="GO:0016020">
    <property type="term" value="C:membrane"/>
    <property type="evidence" value="ECO:0007669"/>
    <property type="project" value="UniProtKB-SubCell"/>
</dbReference>
<feature type="transmembrane region" description="Helical" evidence="9">
    <location>
        <begin position="425"/>
        <end position="450"/>
    </location>
</feature>
<feature type="compositionally biased region" description="Basic residues" evidence="10">
    <location>
        <begin position="331"/>
        <end position="342"/>
    </location>
</feature>
<dbReference type="InterPro" id="IPR004240">
    <property type="entry name" value="EMP70"/>
</dbReference>
<feature type="transmembrane region" description="Helical" evidence="9">
    <location>
        <begin position="656"/>
        <end position="679"/>
    </location>
</feature>